<dbReference type="FunFam" id="3.40.1190.10:FF:000004">
    <property type="entry name" value="Dihydrofolate synthase/folylpolyglutamate synthase"/>
    <property type="match status" value="1"/>
</dbReference>
<organism evidence="26 27">
    <name type="scientific">Nitrosomonas marina</name>
    <dbReference type="NCBI Taxonomy" id="917"/>
    <lineage>
        <taxon>Bacteria</taxon>
        <taxon>Pseudomonadati</taxon>
        <taxon>Pseudomonadota</taxon>
        <taxon>Betaproteobacteria</taxon>
        <taxon>Nitrosomonadales</taxon>
        <taxon>Nitrosomonadaceae</taxon>
        <taxon>Nitrosomonas</taxon>
    </lineage>
</organism>
<protein>
    <recommendedName>
        <fullName evidence="9">Dihydrofolate synthase/folylpolyglutamate synthase</fullName>
        <ecNumber evidence="7">6.3.2.12</ecNumber>
        <ecNumber evidence="8">6.3.2.17</ecNumber>
    </recommendedName>
    <alternativeName>
        <fullName evidence="18">Folylpoly-gamma-glutamate synthetase-dihydrofolate synthetase</fullName>
    </alternativeName>
    <alternativeName>
        <fullName evidence="16">Folylpolyglutamate synthetase</fullName>
    </alternativeName>
    <alternativeName>
        <fullName evidence="17">Tetrahydrofolylpolyglutamate synthase</fullName>
    </alternativeName>
</protein>
<keyword evidence="15" id="KW-0289">Folate biosynthesis</keyword>
<dbReference type="PROSITE" id="PS01011">
    <property type="entry name" value="FOLYLPOLYGLU_SYNT_1"/>
    <property type="match status" value="1"/>
</dbReference>
<evidence type="ECO:0000256" key="5">
    <source>
        <dbReference type="ARBA" id="ARBA00008276"/>
    </source>
</evidence>
<dbReference type="NCBIfam" id="TIGR01499">
    <property type="entry name" value="folC"/>
    <property type="match status" value="1"/>
</dbReference>
<evidence type="ECO:0000259" key="25">
    <source>
        <dbReference type="Pfam" id="PF08245"/>
    </source>
</evidence>
<dbReference type="InterPro" id="IPR036565">
    <property type="entry name" value="Mur-like_cat_sf"/>
</dbReference>
<feature type="domain" description="Mur ligase C-terminal" evidence="24">
    <location>
        <begin position="300"/>
        <end position="426"/>
    </location>
</feature>
<comment type="similarity">
    <text evidence="5 23">Belongs to the folylpolyglutamate synthase family.</text>
</comment>
<evidence type="ECO:0000256" key="11">
    <source>
        <dbReference type="ARBA" id="ARBA00022723"/>
    </source>
</evidence>
<dbReference type="GO" id="GO:0004326">
    <property type="term" value="F:tetrahydrofolylpolyglutamate synthase activity"/>
    <property type="evidence" value="ECO:0007669"/>
    <property type="project" value="UniProtKB-EC"/>
</dbReference>
<evidence type="ECO:0000256" key="4">
    <source>
        <dbReference type="ARBA" id="ARBA00005150"/>
    </source>
</evidence>
<dbReference type="STRING" id="917.SAMN05216326_103122"/>
<evidence type="ECO:0000313" key="26">
    <source>
        <dbReference type="EMBL" id="SEN11915.1"/>
    </source>
</evidence>
<feature type="domain" description="Mur ligase central" evidence="25">
    <location>
        <begin position="58"/>
        <end position="274"/>
    </location>
</feature>
<evidence type="ECO:0000256" key="14">
    <source>
        <dbReference type="ARBA" id="ARBA00022842"/>
    </source>
</evidence>
<evidence type="ECO:0000256" key="3">
    <source>
        <dbReference type="ARBA" id="ARBA00004799"/>
    </source>
</evidence>
<dbReference type="Gene3D" id="3.40.1190.10">
    <property type="entry name" value="Mur-like, catalytic domain"/>
    <property type="match status" value="1"/>
</dbReference>
<comment type="catalytic activity">
    <reaction evidence="19">
        <text>(6S)-5,6,7,8-tetrahydrofolyl-(gamma-L-Glu)(n) + L-glutamate + ATP = (6S)-5,6,7,8-tetrahydrofolyl-(gamma-L-Glu)(n+1) + ADP + phosphate + H(+)</text>
        <dbReference type="Rhea" id="RHEA:10580"/>
        <dbReference type="Rhea" id="RHEA-COMP:14738"/>
        <dbReference type="Rhea" id="RHEA-COMP:14740"/>
        <dbReference type="ChEBI" id="CHEBI:15378"/>
        <dbReference type="ChEBI" id="CHEBI:29985"/>
        <dbReference type="ChEBI" id="CHEBI:30616"/>
        <dbReference type="ChEBI" id="CHEBI:43474"/>
        <dbReference type="ChEBI" id="CHEBI:141005"/>
        <dbReference type="ChEBI" id="CHEBI:456216"/>
        <dbReference type="EC" id="6.3.2.17"/>
    </reaction>
</comment>
<evidence type="ECO:0000256" key="21">
    <source>
        <dbReference type="ARBA" id="ARBA00049035"/>
    </source>
</evidence>
<dbReference type="Proteomes" id="UP000199459">
    <property type="component" value="Unassembled WGS sequence"/>
</dbReference>
<evidence type="ECO:0000313" key="27">
    <source>
        <dbReference type="Proteomes" id="UP000199459"/>
    </source>
</evidence>
<dbReference type="PANTHER" id="PTHR11136">
    <property type="entry name" value="FOLYLPOLYGLUTAMATE SYNTHASE-RELATED"/>
    <property type="match status" value="1"/>
</dbReference>
<dbReference type="PIRSF" id="PIRSF001563">
    <property type="entry name" value="Folylpolyglu_synth"/>
    <property type="match status" value="1"/>
</dbReference>
<comment type="function">
    <text evidence="2">Functions in two distinct reactions of the de novo folate biosynthetic pathway. Catalyzes the addition of a glutamate residue to dihydropteroate (7,8-dihydropteroate or H2Pte) to form dihydrofolate (7,8-dihydrofolate monoglutamate or H2Pte-Glu). Also catalyzes successive additions of L-glutamate to tetrahydrofolate or 10-formyltetrahydrofolate or 5,10-methylenetetrahydrofolate, leading to folylpolyglutamate derivatives.</text>
</comment>
<evidence type="ECO:0000256" key="22">
    <source>
        <dbReference type="ARBA" id="ARBA00049161"/>
    </source>
</evidence>
<dbReference type="Gene3D" id="3.90.190.20">
    <property type="entry name" value="Mur ligase, C-terminal domain"/>
    <property type="match status" value="1"/>
</dbReference>
<dbReference type="UniPathway" id="UPA00077">
    <property type="reaction ID" value="UER00157"/>
</dbReference>
<dbReference type="GO" id="GO:0008841">
    <property type="term" value="F:dihydrofolate synthase activity"/>
    <property type="evidence" value="ECO:0007669"/>
    <property type="project" value="UniProtKB-EC"/>
</dbReference>
<dbReference type="GO" id="GO:0046872">
    <property type="term" value="F:metal ion binding"/>
    <property type="evidence" value="ECO:0007669"/>
    <property type="project" value="UniProtKB-KW"/>
</dbReference>
<dbReference type="RefSeq" id="WP_245738860.1">
    <property type="nucleotide sequence ID" value="NZ_FOCP01000008.1"/>
</dbReference>
<dbReference type="Pfam" id="PF02875">
    <property type="entry name" value="Mur_ligase_C"/>
    <property type="match status" value="1"/>
</dbReference>
<dbReference type="GO" id="GO:0046654">
    <property type="term" value="P:tetrahydrofolate biosynthetic process"/>
    <property type="evidence" value="ECO:0007669"/>
    <property type="project" value="UniProtKB-UniPathway"/>
</dbReference>
<dbReference type="EC" id="6.3.2.12" evidence="7"/>
<keyword evidence="13 23" id="KW-0067">ATP-binding</keyword>
<evidence type="ECO:0000256" key="15">
    <source>
        <dbReference type="ARBA" id="ARBA00022909"/>
    </source>
</evidence>
<dbReference type="SUPFAM" id="SSF53244">
    <property type="entry name" value="MurD-like peptide ligases, peptide-binding domain"/>
    <property type="match status" value="1"/>
</dbReference>
<comment type="pathway">
    <text evidence="4">Cofactor biosynthesis; tetrahydrofolylpolyglutamate biosynthesis.</text>
</comment>
<evidence type="ECO:0000256" key="23">
    <source>
        <dbReference type="PIRNR" id="PIRNR001563"/>
    </source>
</evidence>
<dbReference type="GO" id="GO:0005737">
    <property type="term" value="C:cytoplasm"/>
    <property type="evidence" value="ECO:0007669"/>
    <property type="project" value="TreeGrafter"/>
</dbReference>
<dbReference type="InterPro" id="IPR004101">
    <property type="entry name" value="Mur_ligase_C"/>
</dbReference>
<comment type="subunit">
    <text evidence="6">Monomer.</text>
</comment>
<name>A0A1H8DXM0_9PROT</name>
<evidence type="ECO:0000256" key="13">
    <source>
        <dbReference type="ARBA" id="ARBA00022840"/>
    </source>
</evidence>
<dbReference type="AlphaFoldDB" id="A0A1H8DXM0"/>
<evidence type="ECO:0000259" key="24">
    <source>
        <dbReference type="Pfam" id="PF02875"/>
    </source>
</evidence>
<evidence type="ECO:0000256" key="12">
    <source>
        <dbReference type="ARBA" id="ARBA00022741"/>
    </source>
</evidence>
<keyword evidence="14" id="KW-0460">Magnesium</keyword>
<evidence type="ECO:0000256" key="20">
    <source>
        <dbReference type="ARBA" id="ARBA00047808"/>
    </source>
</evidence>
<reference evidence="26 27" key="1">
    <citation type="submission" date="2016-10" db="EMBL/GenBank/DDBJ databases">
        <authorList>
            <person name="de Groot N.N."/>
        </authorList>
    </citation>
    <scope>NUCLEOTIDE SEQUENCE [LARGE SCALE GENOMIC DNA]</scope>
    <source>
        <strain evidence="26 27">Nm22</strain>
    </source>
</reference>
<comment type="pathway">
    <text evidence="3">Cofactor biosynthesis; tetrahydrofolate biosynthesis; 7,8-dihydrofolate from 2-amino-4-hydroxy-6-hydroxymethyl-7,8-dihydropteridine diphosphate and 4-aminobenzoate: step 2/2.</text>
</comment>
<dbReference type="InterPro" id="IPR013221">
    <property type="entry name" value="Mur_ligase_cen"/>
</dbReference>
<dbReference type="InterPro" id="IPR001645">
    <property type="entry name" value="Folylpolyglutamate_synth"/>
</dbReference>
<keyword evidence="10 23" id="KW-0436">Ligase</keyword>
<dbReference type="Pfam" id="PF08245">
    <property type="entry name" value="Mur_ligase_M"/>
    <property type="match status" value="1"/>
</dbReference>
<evidence type="ECO:0000256" key="2">
    <source>
        <dbReference type="ARBA" id="ARBA00002714"/>
    </source>
</evidence>
<evidence type="ECO:0000256" key="18">
    <source>
        <dbReference type="ARBA" id="ARBA00032510"/>
    </source>
</evidence>
<sequence length="438" mass="48648">MTVSKTGAISPDGKFSDLKEWLAYLEQLHPKSIEMGLERIDQVRKALGLTPFFPVIIVGGTNGKGSVCAMLESILTAAGYHVGCYTSPHLIRYNERIHVGQHAVTDEQLLKAFKAVEQARIETGVSLTYFEFGTLAAMHVFMVKQIDVAILEVGLGGRLDAVNIFDADCAIVTSVDLDHQDYLGDSRESIGYEKAGIFRQNKPAVCADAVLPFSVQRHAQEIGAEIRMVHQDFGFIRETNQWRFWSQHHRRHALPMPALLGRKQLYNASACLMALELLREQLQVSMHAVREGLLNVKLPGRFQVISIQPMVVLDVLHNPAAAAAFADNLLELAPSSGKTYAVFGMLHDKDIAGVVEELKPHIDNWLIATIDVPRGAHADELLQILNQSEITRENHTIYEFEDVVSAYVFACEHAGKNDRICVFGSFYTVGAILRHHGE</sequence>
<dbReference type="InterPro" id="IPR018109">
    <property type="entry name" value="Folylpolyglutamate_synth_CS"/>
</dbReference>
<evidence type="ECO:0000256" key="10">
    <source>
        <dbReference type="ARBA" id="ARBA00022598"/>
    </source>
</evidence>
<evidence type="ECO:0000256" key="1">
    <source>
        <dbReference type="ARBA" id="ARBA00001946"/>
    </source>
</evidence>
<comment type="catalytic activity">
    <reaction evidence="22">
        <text>7,8-dihydropteroate + L-glutamate + ATP = 7,8-dihydrofolate + ADP + phosphate + H(+)</text>
        <dbReference type="Rhea" id="RHEA:23584"/>
        <dbReference type="ChEBI" id="CHEBI:15378"/>
        <dbReference type="ChEBI" id="CHEBI:17839"/>
        <dbReference type="ChEBI" id="CHEBI:29985"/>
        <dbReference type="ChEBI" id="CHEBI:30616"/>
        <dbReference type="ChEBI" id="CHEBI:43474"/>
        <dbReference type="ChEBI" id="CHEBI:57451"/>
        <dbReference type="ChEBI" id="CHEBI:456216"/>
        <dbReference type="EC" id="6.3.2.12"/>
    </reaction>
</comment>
<proteinExistence type="inferred from homology"/>
<evidence type="ECO:0000256" key="19">
    <source>
        <dbReference type="ARBA" id="ARBA00047493"/>
    </source>
</evidence>
<accession>A0A1H8DXM0</accession>
<keyword evidence="11" id="KW-0479">Metal-binding</keyword>
<dbReference type="PANTHER" id="PTHR11136:SF0">
    <property type="entry name" value="DIHYDROFOLATE SYNTHETASE-RELATED"/>
    <property type="match status" value="1"/>
</dbReference>
<evidence type="ECO:0000256" key="9">
    <source>
        <dbReference type="ARBA" id="ARBA00019357"/>
    </source>
</evidence>
<dbReference type="NCBIfam" id="NF008101">
    <property type="entry name" value="PRK10846.1"/>
    <property type="match status" value="1"/>
</dbReference>
<dbReference type="EC" id="6.3.2.17" evidence="8"/>
<evidence type="ECO:0000256" key="16">
    <source>
        <dbReference type="ARBA" id="ARBA00030048"/>
    </source>
</evidence>
<evidence type="ECO:0000256" key="8">
    <source>
        <dbReference type="ARBA" id="ARBA00013025"/>
    </source>
</evidence>
<dbReference type="EMBL" id="FOCP01000008">
    <property type="protein sequence ID" value="SEN11915.1"/>
    <property type="molecule type" value="Genomic_DNA"/>
</dbReference>
<dbReference type="GO" id="GO:0005524">
    <property type="term" value="F:ATP binding"/>
    <property type="evidence" value="ECO:0007669"/>
    <property type="project" value="UniProtKB-KW"/>
</dbReference>
<comment type="catalytic activity">
    <reaction evidence="21">
        <text>(6R)-5,10-methylenetetrahydrofolyl-(gamma-L-Glu)(n) + L-glutamate + ATP = (6R)-5,10-methylenetetrahydrofolyl-(gamma-L-Glu)(n+1) + ADP + phosphate + H(+)</text>
        <dbReference type="Rhea" id="RHEA:51912"/>
        <dbReference type="Rhea" id="RHEA-COMP:13257"/>
        <dbReference type="Rhea" id="RHEA-COMP:13258"/>
        <dbReference type="ChEBI" id="CHEBI:15378"/>
        <dbReference type="ChEBI" id="CHEBI:29985"/>
        <dbReference type="ChEBI" id="CHEBI:30616"/>
        <dbReference type="ChEBI" id="CHEBI:43474"/>
        <dbReference type="ChEBI" id="CHEBI:136572"/>
        <dbReference type="ChEBI" id="CHEBI:456216"/>
        <dbReference type="EC" id="6.3.2.17"/>
    </reaction>
</comment>
<evidence type="ECO:0000256" key="7">
    <source>
        <dbReference type="ARBA" id="ARBA00013023"/>
    </source>
</evidence>
<evidence type="ECO:0000256" key="6">
    <source>
        <dbReference type="ARBA" id="ARBA00011245"/>
    </source>
</evidence>
<gene>
    <name evidence="26" type="ORF">SAMN05216325_10828</name>
</gene>
<comment type="catalytic activity">
    <reaction evidence="20">
        <text>10-formyltetrahydrofolyl-(gamma-L-Glu)(n) + L-glutamate + ATP = 10-formyltetrahydrofolyl-(gamma-L-Glu)(n+1) + ADP + phosphate + H(+)</text>
        <dbReference type="Rhea" id="RHEA:51904"/>
        <dbReference type="Rhea" id="RHEA-COMP:13088"/>
        <dbReference type="Rhea" id="RHEA-COMP:14300"/>
        <dbReference type="ChEBI" id="CHEBI:15378"/>
        <dbReference type="ChEBI" id="CHEBI:29985"/>
        <dbReference type="ChEBI" id="CHEBI:30616"/>
        <dbReference type="ChEBI" id="CHEBI:43474"/>
        <dbReference type="ChEBI" id="CHEBI:134413"/>
        <dbReference type="ChEBI" id="CHEBI:456216"/>
        <dbReference type="EC" id="6.3.2.17"/>
    </reaction>
</comment>
<dbReference type="SUPFAM" id="SSF53623">
    <property type="entry name" value="MurD-like peptide ligases, catalytic domain"/>
    <property type="match status" value="1"/>
</dbReference>
<keyword evidence="12 23" id="KW-0547">Nucleotide-binding</keyword>
<evidence type="ECO:0000256" key="17">
    <source>
        <dbReference type="ARBA" id="ARBA00030592"/>
    </source>
</evidence>
<comment type="cofactor">
    <cofactor evidence="1">
        <name>Mg(2+)</name>
        <dbReference type="ChEBI" id="CHEBI:18420"/>
    </cofactor>
</comment>
<dbReference type="InterPro" id="IPR036615">
    <property type="entry name" value="Mur_ligase_C_dom_sf"/>
</dbReference>
<dbReference type="GO" id="GO:0046656">
    <property type="term" value="P:folic acid biosynthetic process"/>
    <property type="evidence" value="ECO:0007669"/>
    <property type="project" value="UniProtKB-KW"/>
</dbReference>